<evidence type="ECO:0000313" key="2">
    <source>
        <dbReference type="EMBL" id="CAG7838006.1"/>
    </source>
</evidence>
<feature type="transmembrane region" description="Helical" evidence="1">
    <location>
        <begin position="59"/>
        <end position="86"/>
    </location>
</feature>
<protein>
    <recommendedName>
        <fullName evidence="4">G-protein coupled receptors family 1 profile domain-containing protein</fullName>
    </recommendedName>
</protein>
<gene>
    <name evidence="2" type="ORF">AFUS01_LOCUS47029</name>
</gene>
<reference evidence="2" key="1">
    <citation type="submission" date="2021-06" db="EMBL/GenBank/DDBJ databases">
        <authorList>
            <person name="Hodson N. C."/>
            <person name="Mongue J. A."/>
            <person name="Jaron S. K."/>
        </authorList>
    </citation>
    <scope>NUCLEOTIDE SEQUENCE</scope>
</reference>
<dbReference type="EMBL" id="CAJVCH010571624">
    <property type="protein sequence ID" value="CAG7838006.1"/>
    <property type="molecule type" value="Genomic_DNA"/>
</dbReference>
<dbReference type="OrthoDB" id="9996086at2759"/>
<evidence type="ECO:0000313" key="3">
    <source>
        <dbReference type="Proteomes" id="UP000708208"/>
    </source>
</evidence>
<proteinExistence type="predicted"/>
<keyword evidence="1" id="KW-1133">Transmembrane helix</keyword>
<sequence length="95" mass="10313">MDTSGNSTDLSTVFLLDYLNDSYARAGTDVQGSFHESKSDISSRSLGFGIPDTFMTKRIVHYCFGTLLILIGMAGTLGNILVLYVFTRYVISGSA</sequence>
<keyword evidence="1" id="KW-0472">Membrane</keyword>
<accession>A0A8J2Q787</accession>
<dbReference type="Proteomes" id="UP000708208">
    <property type="component" value="Unassembled WGS sequence"/>
</dbReference>
<evidence type="ECO:0008006" key="4">
    <source>
        <dbReference type="Google" id="ProtNLM"/>
    </source>
</evidence>
<name>A0A8J2Q787_9HEXA</name>
<evidence type="ECO:0000256" key="1">
    <source>
        <dbReference type="SAM" id="Phobius"/>
    </source>
</evidence>
<keyword evidence="3" id="KW-1185">Reference proteome</keyword>
<organism evidence="2 3">
    <name type="scientific">Allacma fusca</name>
    <dbReference type="NCBI Taxonomy" id="39272"/>
    <lineage>
        <taxon>Eukaryota</taxon>
        <taxon>Metazoa</taxon>
        <taxon>Ecdysozoa</taxon>
        <taxon>Arthropoda</taxon>
        <taxon>Hexapoda</taxon>
        <taxon>Collembola</taxon>
        <taxon>Symphypleona</taxon>
        <taxon>Sminthuridae</taxon>
        <taxon>Allacma</taxon>
    </lineage>
</organism>
<keyword evidence="1" id="KW-0812">Transmembrane</keyword>
<comment type="caution">
    <text evidence="2">The sequence shown here is derived from an EMBL/GenBank/DDBJ whole genome shotgun (WGS) entry which is preliminary data.</text>
</comment>
<dbReference type="AlphaFoldDB" id="A0A8J2Q787"/>